<sequence length="126" mass="12941">MTDDGWRRIWQTAAGIFGAAAVAIGAYGAHGLGGHAQDLTGKASEFGLLHALALLALSRGAAPLRRSLKLAGTFFLLGTLLFCGALTALALTSWPVALVTPFGGTSFILGWLCLAGGGMTQRKTVL</sequence>
<name>A0A1J5RH50_9ZZZZ</name>
<gene>
    <name evidence="6" type="ORF">GALL_266410</name>
</gene>
<dbReference type="AlphaFoldDB" id="A0A1J5RH50"/>
<reference evidence="6" key="1">
    <citation type="submission" date="2016-10" db="EMBL/GenBank/DDBJ databases">
        <title>Sequence of Gallionella enrichment culture.</title>
        <authorList>
            <person name="Poehlein A."/>
            <person name="Muehling M."/>
            <person name="Daniel R."/>
        </authorList>
    </citation>
    <scope>NUCLEOTIDE SEQUENCE</scope>
</reference>
<evidence type="ECO:0008006" key="7">
    <source>
        <dbReference type="Google" id="ProtNLM"/>
    </source>
</evidence>
<organism evidence="6">
    <name type="scientific">mine drainage metagenome</name>
    <dbReference type="NCBI Taxonomy" id="410659"/>
    <lineage>
        <taxon>unclassified sequences</taxon>
        <taxon>metagenomes</taxon>
        <taxon>ecological metagenomes</taxon>
    </lineage>
</organism>
<dbReference type="Pfam" id="PF04241">
    <property type="entry name" value="DUF423"/>
    <property type="match status" value="1"/>
</dbReference>
<dbReference type="PANTHER" id="PTHR43461:SF1">
    <property type="entry name" value="TRANSMEMBRANE PROTEIN 256"/>
    <property type="match status" value="1"/>
</dbReference>
<feature type="transmembrane region" description="Helical" evidence="5">
    <location>
        <begin position="39"/>
        <end position="58"/>
    </location>
</feature>
<comment type="subcellular location">
    <subcellularLocation>
        <location evidence="1">Membrane</location>
        <topology evidence="1">Multi-pass membrane protein</topology>
    </subcellularLocation>
</comment>
<comment type="caution">
    <text evidence="6">The sequence shown here is derived from an EMBL/GenBank/DDBJ whole genome shotgun (WGS) entry which is preliminary data.</text>
</comment>
<dbReference type="EMBL" id="MLJW01000259">
    <property type="protein sequence ID" value="OIQ91436.1"/>
    <property type="molecule type" value="Genomic_DNA"/>
</dbReference>
<accession>A0A1J5RH50</accession>
<evidence type="ECO:0000256" key="1">
    <source>
        <dbReference type="ARBA" id="ARBA00004141"/>
    </source>
</evidence>
<evidence type="ECO:0000256" key="2">
    <source>
        <dbReference type="ARBA" id="ARBA00022692"/>
    </source>
</evidence>
<evidence type="ECO:0000256" key="4">
    <source>
        <dbReference type="ARBA" id="ARBA00023136"/>
    </source>
</evidence>
<keyword evidence="4 5" id="KW-0472">Membrane</keyword>
<evidence type="ECO:0000256" key="3">
    <source>
        <dbReference type="ARBA" id="ARBA00022989"/>
    </source>
</evidence>
<evidence type="ECO:0000256" key="5">
    <source>
        <dbReference type="SAM" id="Phobius"/>
    </source>
</evidence>
<feature type="transmembrane region" description="Helical" evidence="5">
    <location>
        <begin position="12"/>
        <end position="33"/>
    </location>
</feature>
<feature type="transmembrane region" description="Helical" evidence="5">
    <location>
        <begin position="70"/>
        <end position="90"/>
    </location>
</feature>
<dbReference type="GO" id="GO:0016020">
    <property type="term" value="C:membrane"/>
    <property type="evidence" value="ECO:0007669"/>
    <property type="project" value="UniProtKB-SubCell"/>
</dbReference>
<protein>
    <recommendedName>
        <fullName evidence="7">Membrane protein containing DUF423</fullName>
    </recommendedName>
</protein>
<dbReference type="PANTHER" id="PTHR43461">
    <property type="entry name" value="TRANSMEMBRANE PROTEIN 256"/>
    <property type="match status" value="1"/>
</dbReference>
<feature type="transmembrane region" description="Helical" evidence="5">
    <location>
        <begin position="96"/>
        <end position="114"/>
    </location>
</feature>
<keyword evidence="2 5" id="KW-0812">Transmembrane</keyword>
<proteinExistence type="predicted"/>
<dbReference type="InterPro" id="IPR006696">
    <property type="entry name" value="DUF423"/>
</dbReference>
<keyword evidence="3 5" id="KW-1133">Transmembrane helix</keyword>
<evidence type="ECO:0000313" key="6">
    <source>
        <dbReference type="EMBL" id="OIQ91436.1"/>
    </source>
</evidence>